<keyword evidence="2" id="KW-0285">Flavoprotein</keyword>
<comment type="cofactor">
    <cofactor evidence="1">
        <name>FMN</name>
        <dbReference type="ChEBI" id="CHEBI:58210"/>
    </cofactor>
</comment>
<keyword evidence="3" id="KW-0288">FMN</keyword>
<protein>
    <submittedName>
        <fullName evidence="6">Flavoredoxin</fullName>
    </submittedName>
</protein>
<evidence type="ECO:0000256" key="4">
    <source>
        <dbReference type="ARBA" id="ARBA00038054"/>
    </source>
</evidence>
<dbReference type="RefSeq" id="WP_085818884.1">
    <property type="nucleotide sequence ID" value="NZ_FWFU01000004.1"/>
</dbReference>
<accession>A0A1X6ZSN3</accession>
<keyword evidence="7" id="KW-1185">Reference proteome</keyword>
<comment type="similarity">
    <text evidence="4">Belongs to the flavoredoxin family.</text>
</comment>
<dbReference type="AlphaFoldDB" id="A0A1X6ZSN3"/>
<evidence type="ECO:0000256" key="3">
    <source>
        <dbReference type="ARBA" id="ARBA00022643"/>
    </source>
</evidence>
<dbReference type="SUPFAM" id="SSF50475">
    <property type="entry name" value="FMN-binding split barrel"/>
    <property type="match status" value="1"/>
</dbReference>
<evidence type="ECO:0000256" key="1">
    <source>
        <dbReference type="ARBA" id="ARBA00001917"/>
    </source>
</evidence>
<name>A0A1X6ZSN3_9RHOB</name>
<dbReference type="InterPro" id="IPR002563">
    <property type="entry name" value="Flavin_Rdtase-like_dom"/>
</dbReference>
<organism evidence="6 7">
    <name type="scientific">Roseovarius halotolerans</name>
    <dbReference type="NCBI Taxonomy" id="505353"/>
    <lineage>
        <taxon>Bacteria</taxon>
        <taxon>Pseudomonadati</taxon>
        <taxon>Pseudomonadota</taxon>
        <taxon>Alphaproteobacteria</taxon>
        <taxon>Rhodobacterales</taxon>
        <taxon>Roseobacteraceae</taxon>
        <taxon>Roseovarius</taxon>
    </lineage>
</organism>
<evidence type="ECO:0000313" key="6">
    <source>
        <dbReference type="EMBL" id="SLN60255.1"/>
    </source>
</evidence>
<evidence type="ECO:0000313" key="7">
    <source>
        <dbReference type="Proteomes" id="UP000193207"/>
    </source>
</evidence>
<dbReference type="Gene3D" id="2.30.110.10">
    <property type="entry name" value="Electron Transport, Fmn-binding Protein, Chain A"/>
    <property type="match status" value="1"/>
</dbReference>
<dbReference type="GO" id="GO:0010181">
    <property type="term" value="F:FMN binding"/>
    <property type="evidence" value="ECO:0007669"/>
    <property type="project" value="InterPro"/>
</dbReference>
<sequence>MEFDFEQLPPQDRYRLLCSFVAPRPIALVTTASAEGAPNAAPMSFFNVFSQDPPIVILGIQTRPDGVEKETMRNIRRSSEFVVNLCDMAIAQQMVDCGINFPDDVDEVALTGMNHAPSLKVAPPRVREAPASMECRVSQIIDYPRRAIVLGEVVQMHVRETCLDEAGRYVREDVYQPVARLHADNYIVSDRQFVLTPSEALAGKDQTKRPA</sequence>
<proteinExistence type="inferred from homology"/>
<reference evidence="6 7" key="1">
    <citation type="submission" date="2017-03" db="EMBL/GenBank/DDBJ databases">
        <authorList>
            <person name="Afonso C.L."/>
            <person name="Miller P.J."/>
            <person name="Scott M.A."/>
            <person name="Spackman E."/>
            <person name="Goraichik I."/>
            <person name="Dimitrov K.M."/>
            <person name="Suarez D.L."/>
            <person name="Swayne D.E."/>
        </authorList>
    </citation>
    <scope>NUCLEOTIDE SEQUENCE [LARGE SCALE GENOMIC DNA]</scope>
    <source>
        <strain evidence="6 7">CECT 8110</strain>
    </source>
</reference>
<dbReference type="PANTHER" id="PTHR33798:SF5">
    <property type="entry name" value="FLAVIN REDUCTASE LIKE DOMAIN-CONTAINING PROTEIN"/>
    <property type="match status" value="1"/>
</dbReference>
<dbReference type="EMBL" id="FWFU01000004">
    <property type="protein sequence ID" value="SLN60255.1"/>
    <property type="molecule type" value="Genomic_DNA"/>
</dbReference>
<dbReference type="SMART" id="SM00903">
    <property type="entry name" value="Flavin_Reduct"/>
    <property type="match status" value="1"/>
</dbReference>
<dbReference type="OrthoDB" id="9783347at2"/>
<evidence type="ECO:0000256" key="2">
    <source>
        <dbReference type="ARBA" id="ARBA00022630"/>
    </source>
</evidence>
<gene>
    <name evidence="6" type="primary">flr</name>
    <name evidence="6" type="ORF">ROH8110_03374</name>
</gene>
<dbReference type="InterPro" id="IPR012349">
    <property type="entry name" value="Split_barrel_FMN-bd"/>
</dbReference>
<feature type="domain" description="Flavin reductase like" evidence="5">
    <location>
        <begin position="20"/>
        <end position="171"/>
    </location>
</feature>
<dbReference type="Proteomes" id="UP000193207">
    <property type="component" value="Unassembled WGS sequence"/>
</dbReference>
<dbReference type="PANTHER" id="PTHR33798">
    <property type="entry name" value="FLAVOPROTEIN OXYGENASE"/>
    <property type="match status" value="1"/>
</dbReference>
<dbReference type="Pfam" id="PF01613">
    <property type="entry name" value="Flavin_Reduct"/>
    <property type="match status" value="1"/>
</dbReference>
<dbReference type="GO" id="GO:0016646">
    <property type="term" value="F:oxidoreductase activity, acting on the CH-NH group of donors, NAD or NADP as acceptor"/>
    <property type="evidence" value="ECO:0007669"/>
    <property type="project" value="UniProtKB-ARBA"/>
</dbReference>
<evidence type="ECO:0000259" key="5">
    <source>
        <dbReference type="SMART" id="SM00903"/>
    </source>
</evidence>